<name>R8AR07_PLESH</name>
<comment type="caution">
    <text evidence="1">The sequence shown here is derived from an EMBL/GenBank/DDBJ whole genome shotgun (WGS) entry which is preliminary data.</text>
</comment>
<dbReference type="HOGENOM" id="CLU_1430890_0_0_6"/>
<gene>
    <name evidence="1" type="ORF">PLESHI_08919</name>
</gene>
<dbReference type="AlphaFoldDB" id="R8AR07"/>
<dbReference type="EMBL" id="AQQO01000202">
    <property type="protein sequence ID" value="EON88761.1"/>
    <property type="molecule type" value="Genomic_DNA"/>
</dbReference>
<dbReference type="RefSeq" id="WP_010863406.1">
    <property type="nucleotide sequence ID" value="NZ_AQQO01000202.1"/>
</dbReference>
<feature type="non-terminal residue" evidence="1">
    <location>
        <position position="1"/>
    </location>
</feature>
<evidence type="ECO:0000313" key="1">
    <source>
        <dbReference type="EMBL" id="EON88761.1"/>
    </source>
</evidence>
<protein>
    <submittedName>
        <fullName evidence="1">Uncharacterized protein</fullName>
    </submittedName>
</protein>
<keyword evidence="2" id="KW-1185">Reference proteome</keyword>
<accession>R8AR07</accession>
<proteinExistence type="predicted"/>
<reference evidence="1 2" key="1">
    <citation type="journal article" date="2013" name="Genome Announc.">
        <title>Genome Sequence of Plesiomonas shigelloides Strain 302-73 (Serotype O1).</title>
        <authorList>
            <person name="Pique N."/>
            <person name="Aquilini E."/>
            <person name="Alioto T."/>
            <person name="Minana-Galbis D."/>
            <person name="Tomas J.M."/>
        </authorList>
    </citation>
    <scope>NUCLEOTIDE SEQUENCE [LARGE SCALE GENOMIC DNA]</scope>
    <source>
        <strain evidence="1 2">302-73</strain>
    </source>
</reference>
<sequence>QIIDEMLLKNVGPDNLTIRLTLIVGDQTGTVTAEILDEESGNHTAAGNVDFNMFENIKGTCLEGAIQIQSAFFSEDYRGIGLGLASYELIAKHFLLLSDTRQTHEGSAFWKFKLAAHDKLKVNIIINPETKNPIKMTDEHQSPITYHYTKEELESVIWGLEYENDNPHPGIKASRTTRQNNIALLAVKIE</sequence>
<evidence type="ECO:0000313" key="2">
    <source>
        <dbReference type="Proteomes" id="UP000014012"/>
    </source>
</evidence>
<organism evidence="1 2">
    <name type="scientific">Plesiomonas shigelloides 302-73</name>
    <dbReference type="NCBI Taxonomy" id="1315976"/>
    <lineage>
        <taxon>Bacteria</taxon>
        <taxon>Pseudomonadati</taxon>
        <taxon>Pseudomonadota</taxon>
        <taxon>Gammaproteobacteria</taxon>
        <taxon>Enterobacterales</taxon>
        <taxon>Enterobacteriaceae</taxon>
        <taxon>Plesiomonas</taxon>
    </lineage>
</organism>
<dbReference type="Proteomes" id="UP000014012">
    <property type="component" value="Unassembled WGS sequence"/>
</dbReference>